<dbReference type="Pfam" id="PF07500">
    <property type="entry name" value="TFIIS_M"/>
    <property type="match status" value="1"/>
</dbReference>
<dbReference type="EMBL" id="GG683822">
    <property type="protein sequence ID" value="EER01665.1"/>
    <property type="molecule type" value="Genomic_DNA"/>
</dbReference>
<dbReference type="InterPro" id="IPR036575">
    <property type="entry name" value="TFIIS_cen_dom_sf"/>
</dbReference>
<keyword evidence="9" id="KW-1185">Reference proteome</keyword>
<evidence type="ECO:0000256" key="5">
    <source>
        <dbReference type="SAM" id="MobiDB-lite"/>
    </source>
</evidence>
<feature type="compositionally biased region" description="Basic and acidic residues" evidence="5">
    <location>
        <begin position="431"/>
        <end position="440"/>
    </location>
</feature>
<dbReference type="GeneID" id="9040216"/>
<dbReference type="AlphaFoldDB" id="C5LNP6"/>
<evidence type="ECO:0000259" key="6">
    <source>
        <dbReference type="PROSITE" id="PS51038"/>
    </source>
</evidence>
<feature type="region of interest" description="Disordered" evidence="5">
    <location>
        <begin position="431"/>
        <end position="491"/>
    </location>
</feature>
<evidence type="ECO:0000256" key="1">
    <source>
        <dbReference type="ARBA" id="ARBA00022723"/>
    </source>
</evidence>
<dbReference type="PANTHER" id="PTHR11477">
    <property type="entry name" value="TRANSCRIPTION FACTOR S-II ZINC FINGER DOMAIN-CONTAINING PROTEIN"/>
    <property type="match status" value="1"/>
</dbReference>
<reference evidence="8 9" key="1">
    <citation type="submission" date="2008-07" db="EMBL/GenBank/DDBJ databases">
        <authorList>
            <person name="El-Sayed N."/>
            <person name="Caler E."/>
            <person name="Inman J."/>
            <person name="Amedeo P."/>
            <person name="Hass B."/>
            <person name="Wortman J."/>
        </authorList>
    </citation>
    <scope>NUCLEOTIDE SEQUENCE [LARGE SCALE GENOMIC DNA]</scope>
    <source>
        <strain evidence="9">ATCC 50983 / TXsc</strain>
    </source>
</reference>
<dbReference type="InterPro" id="IPR003618">
    <property type="entry name" value="TFIIS_cen_dom"/>
</dbReference>
<feature type="compositionally biased region" description="Pro residues" evidence="5">
    <location>
        <begin position="467"/>
        <end position="481"/>
    </location>
</feature>
<keyword evidence="1" id="KW-0479">Metal-binding</keyword>
<name>C5LNP6_PERM5</name>
<organism evidence="9">
    <name type="scientific">Perkinsus marinus (strain ATCC 50983 / TXsc)</name>
    <dbReference type="NCBI Taxonomy" id="423536"/>
    <lineage>
        <taxon>Eukaryota</taxon>
        <taxon>Sar</taxon>
        <taxon>Alveolata</taxon>
        <taxon>Perkinsozoa</taxon>
        <taxon>Perkinsea</taxon>
        <taxon>Perkinsida</taxon>
        <taxon>Perkinsidae</taxon>
        <taxon>Perkinsus</taxon>
    </lineage>
</organism>
<feature type="domain" description="BAH" evidence="6">
    <location>
        <begin position="27"/>
        <end position="152"/>
    </location>
</feature>
<dbReference type="InParanoid" id="C5LNP6"/>
<dbReference type="Gene3D" id="2.30.30.490">
    <property type="match status" value="1"/>
</dbReference>
<feature type="compositionally biased region" description="Acidic residues" evidence="5">
    <location>
        <begin position="482"/>
        <end position="491"/>
    </location>
</feature>
<keyword evidence="3" id="KW-0862">Zinc</keyword>
<evidence type="ECO:0000256" key="2">
    <source>
        <dbReference type="ARBA" id="ARBA00022771"/>
    </source>
</evidence>
<dbReference type="OrthoDB" id="1742074at2759"/>
<dbReference type="SUPFAM" id="SSF46942">
    <property type="entry name" value="Elongation factor TFIIS domain 2"/>
    <property type="match status" value="1"/>
</dbReference>
<dbReference type="PROSITE" id="PS51321">
    <property type="entry name" value="TFIIS_CENTRAL"/>
    <property type="match status" value="1"/>
</dbReference>
<dbReference type="GO" id="GO:0006351">
    <property type="term" value="P:DNA-templated transcription"/>
    <property type="evidence" value="ECO:0007669"/>
    <property type="project" value="InterPro"/>
</dbReference>
<dbReference type="PROSITE" id="PS51038">
    <property type="entry name" value="BAH"/>
    <property type="match status" value="1"/>
</dbReference>
<gene>
    <name evidence="8" type="ORF">Pmar_PMAR008244</name>
</gene>
<evidence type="ECO:0000313" key="8">
    <source>
        <dbReference type="EMBL" id="EER01665.1"/>
    </source>
</evidence>
<dbReference type="Proteomes" id="UP000007800">
    <property type="component" value="Unassembled WGS sequence"/>
</dbReference>
<keyword evidence="8" id="KW-0251">Elongation factor</keyword>
<keyword evidence="4" id="KW-0539">Nucleus</keyword>
<feature type="domain" description="TFIIS central" evidence="7">
    <location>
        <begin position="304"/>
        <end position="439"/>
    </location>
</feature>
<dbReference type="PANTHER" id="PTHR11477:SF0">
    <property type="entry name" value="IP08861P-RELATED"/>
    <property type="match status" value="1"/>
</dbReference>
<evidence type="ECO:0000256" key="4">
    <source>
        <dbReference type="ARBA" id="ARBA00023242"/>
    </source>
</evidence>
<protein>
    <submittedName>
        <fullName evidence="8">Transcription elongation factor s-ii, putative</fullName>
    </submittedName>
</protein>
<evidence type="ECO:0000256" key="3">
    <source>
        <dbReference type="ARBA" id="ARBA00022833"/>
    </source>
</evidence>
<dbReference type="GO" id="GO:0008270">
    <property type="term" value="F:zinc ion binding"/>
    <property type="evidence" value="ECO:0007669"/>
    <property type="project" value="UniProtKB-KW"/>
</dbReference>
<dbReference type="GO" id="GO:0005634">
    <property type="term" value="C:nucleus"/>
    <property type="evidence" value="ECO:0007669"/>
    <property type="project" value="TreeGrafter"/>
</dbReference>
<sequence length="621" mass="68835">MTDSAEIKKIFGEPPGELLLTHPVLNIPIHRGCDVEMFAGDPSRPYVARIEEYQQGRGLRCRWYWRPYTDFGPSAGMPDIETATGRSLSSFGKSELLGGYKEDWNPPEAITGLAKVLPVEEWLKLNVKIPMRGVYYTRQIYSETEGCTPKQLAKAVLAPDPKGATSSMVPILHLQVINPEMRVYECRGCHKLYHPNAVPGVTATNKDFPSQVAELRSFLTYYRSLHKNPGTDVVSVPEIKSRSPVVFLCGGCGSTDAASPAVDQGAPVPKTGLDEKPSVEESRPCNSDKKKKRKSGDSPQSQEKRKQVAEKFLKSLLVGASEMKAAGLPMTVLEVEEGGRDEEECLRLLASNIEGALYDKHERSIKSKAYRAAYRMVNFNLSDPQNASLRRRVLTGEMSPQHLVTASHDELGSDSLKKRRLRQQEKYYKSQVLLERKTRNAESSSDGPRLEGDGGQSVTVVEETVKPPLPTMPEFGLPPSPDEQDGAEVEESPMMEIADNEGEEEDEGSEEVAAMEVDEQLDADMDEISDEALDELGSIEEDLNEDGAEGKVDPDGDIDVTKVSSLFDKPETRQLLEEALQGEDDYWSVEKTSLRLKERVEAFPAHLSLIESLRQKSCSNT</sequence>
<dbReference type="GO" id="GO:0003682">
    <property type="term" value="F:chromatin binding"/>
    <property type="evidence" value="ECO:0007669"/>
    <property type="project" value="InterPro"/>
</dbReference>
<dbReference type="Gene3D" id="1.10.472.30">
    <property type="entry name" value="Transcription elongation factor S-II, central domain"/>
    <property type="match status" value="1"/>
</dbReference>
<accession>C5LNP6</accession>
<evidence type="ECO:0000313" key="9">
    <source>
        <dbReference type="Proteomes" id="UP000007800"/>
    </source>
</evidence>
<feature type="compositionally biased region" description="Basic and acidic residues" evidence="5">
    <location>
        <begin position="272"/>
        <end position="288"/>
    </location>
</feature>
<keyword evidence="2" id="KW-0863">Zinc-finger</keyword>
<dbReference type="InterPro" id="IPR043151">
    <property type="entry name" value="BAH_sf"/>
</dbReference>
<feature type="region of interest" description="Disordered" evidence="5">
    <location>
        <begin position="256"/>
        <end position="306"/>
    </location>
</feature>
<evidence type="ECO:0000259" key="7">
    <source>
        <dbReference type="PROSITE" id="PS51321"/>
    </source>
</evidence>
<proteinExistence type="predicted"/>
<dbReference type="SMART" id="SM00510">
    <property type="entry name" value="TFS2M"/>
    <property type="match status" value="1"/>
</dbReference>
<dbReference type="InterPro" id="IPR001025">
    <property type="entry name" value="BAH_dom"/>
</dbReference>
<dbReference type="OMA" id="YECNNCH"/>
<dbReference type="GO" id="GO:0003746">
    <property type="term" value="F:translation elongation factor activity"/>
    <property type="evidence" value="ECO:0007669"/>
    <property type="project" value="UniProtKB-KW"/>
</dbReference>
<dbReference type="RefSeq" id="XP_002768947.1">
    <property type="nucleotide sequence ID" value="XM_002768901.1"/>
</dbReference>
<keyword evidence="8" id="KW-0648">Protein biosynthesis</keyword>